<name>A0AB39CDN1_9VIRU</name>
<dbReference type="InterPro" id="IPR050747">
    <property type="entry name" value="Mitochondrial_chaperone_BCS1"/>
</dbReference>
<feature type="domain" description="BCS1 N-terminal" evidence="5">
    <location>
        <begin position="28"/>
        <end position="183"/>
    </location>
</feature>
<dbReference type="GO" id="GO:0016020">
    <property type="term" value="C:membrane"/>
    <property type="evidence" value="ECO:0007669"/>
    <property type="project" value="UniProtKB-SubCell"/>
</dbReference>
<sequence length="458" mass="52539">MLISEILAFAHTTLETLSGGDSTVKGFMTLGLMGVLGYFGRTVPRTIINFIRRNTVASMTFTRQGTYSMDLQNYAAFMKWFAESKWAVYDRNRRVTFDRDNPAFGPGTGFHWFFFRGRYFWFNVTRLASSGTDIEKEEFTLYTFGRTTKPFEELVEEFRIKRDKSTVRIYAPGDQGWNIQGRLRLDAAETLVIDPDVEKEFFGSMDWFVNNEPWYRKRGRAYKHTIVLEGPPGTGKTSLIKAAARRYKRDLHFINLATDGRQLQKLIAQLSPGDMVCIEDFDDVKSLHRRTEDPTKRLEIGESDKKNEMAFMDCDIQLSTFLNILQGVVELEDLIIILTTNHIEKIDPAVYRPSRVDKLIHVPFLKDAEIKRYIDVMYDNPTYDRNVMFPDTAAAVLSGLFNEHPHDADQFIDRLDKLTDSYIAENYAMREVVKPPAKQKQGGKPVASAESVEPATAA</sequence>
<dbReference type="InterPro" id="IPR003593">
    <property type="entry name" value="AAA+_ATPase"/>
</dbReference>
<proteinExistence type="inferred from homology"/>
<evidence type="ECO:0000256" key="3">
    <source>
        <dbReference type="SAM" id="MobiDB-lite"/>
    </source>
</evidence>
<organism evidence="6">
    <name type="scientific">Pseudomonas phage RVTF4</name>
    <dbReference type="NCBI Taxonomy" id="3236931"/>
    <lineage>
        <taxon>Viruses</taxon>
    </lineage>
</organism>
<comment type="similarity">
    <text evidence="2">Belongs to the AAA ATPase family. BCS1 subfamily.</text>
</comment>
<dbReference type="PANTHER" id="PTHR23070">
    <property type="entry name" value="BCS1 AAA-TYPE ATPASE"/>
    <property type="match status" value="1"/>
</dbReference>
<dbReference type="InterPro" id="IPR003960">
    <property type="entry name" value="ATPase_AAA_CS"/>
</dbReference>
<dbReference type="InterPro" id="IPR027417">
    <property type="entry name" value="P-loop_NTPase"/>
</dbReference>
<comment type="subcellular location">
    <subcellularLocation>
        <location evidence="1">Membrane</location>
        <topology evidence="1">Single-pass membrane protein</topology>
    </subcellularLocation>
</comment>
<accession>A0AB39CDN1</accession>
<dbReference type="PROSITE" id="PS00674">
    <property type="entry name" value="AAA"/>
    <property type="match status" value="1"/>
</dbReference>
<dbReference type="GO" id="GO:0005524">
    <property type="term" value="F:ATP binding"/>
    <property type="evidence" value="ECO:0007669"/>
    <property type="project" value="InterPro"/>
</dbReference>
<evidence type="ECO:0000256" key="1">
    <source>
        <dbReference type="ARBA" id="ARBA00004167"/>
    </source>
</evidence>
<dbReference type="Pfam" id="PF00004">
    <property type="entry name" value="AAA"/>
    <property type="match status" value="1"/>
</dbReference>
<evidence type="ECO:0000256" key="2">
    <source>
        <dbReference type="ARBA" id="ARBA00007448"/>
    </source>
</evidence>
<reference evidence="6" key="1">
    <citation type="submission" date="2024-07" db="EMBL/GenBank/DDBJ databases">
        <authorList>
            <person name="Bringhurst R.M."/>
            <person name="Homer T.E."/>
        </authorList>
    </citation>
    <scope>NUCLEOTIDE SEQUENCE</scope>
</reference>
<evidence type="ECO:0000313" key="6">
    <source>
        <dbReference type="EMBL" id="XDJ14925.1"/>
    </source>
</evidence>
<dbReference type="SMART" id="SM00382">
    <property type="entry name" value="AAA"/>
    <property type="match status" value="1"/>
</dbReference>
<protein>
    <submittedName>
        <fullName evidence="6">Mitochondrial respiratory chain complex III assembly protein</fullName>
    </submittedName>
</protein>
<dbReference type="SUPFAM" id="SSF52540">
    <property type="entry name" value="P-loop containing nucleoside triphosphate hydrolases"/>
    <property type="match status" value="1"/>
</dbReference>
<dbReference type="Gene3D" id="3.40.50.300">
    <property type="entry name" value="P-loop containing nucleotide triphosphate hydrolases"/>
    <property type="match status" value="1"/>
</dbReference>
<dbReference type="InterPro" id="IPR003959">
    <property type="entry name" value="ATPase_AAA_core"/>
</dbReference>
<feature type="domain" description="AAA+ ATPase" evidence="4">
    <location>
        <begin position="222"/>
        <end position="366"/>
    </location>
</feature>
<feature type="compositionally biased region" description="Low complexity" evidence="3">
    <location>
        <begin position="434"/>
        <end position="445"/>
    </location>
</feature>
<feature type="region of interest" description="Disordered" evidence="3">
    <location>
        <begin position="434"/>
        <end position="458"/>
    </location>
</feature>
<evidence type="ECO:0000259" key="4">
    <source>
        <dbReference type="SMART" id="SM00382"/>
    </source>
</evidence>
<dbReference type="InterPro" id="IPR014851">
    <property type="entry name" value="BCS1_N"/>
</dbReference>
<dbReference type="SMART" id="SM01024">
    <property type="entry name" value="BCS1_N"/>
    <property type="match status" value="1"/>
</dbReference>
<evidence type="ECO:0000259" key="5">
    <source>
        <dbReference type="SMART" id="SM01024"/>
    </source>
</evidence>
<dbReference type="GO" id="GO:0016887">
    <property type="term" value="F:ATP hydrolysis activity"/>
    <property type="evidence" value="ECO:0007669"/>
    <property type="project" value="InterPro"/>
</dbReference>
<dbReference type="Pfam" id="PF08740">
    <property type="entry name" value="BCS1_N"/>
    <property type="match status" value="1"/>
</dbReference>
<dbReference type="EMBL" id="PQ015378">
    <property type="protein sequence ID" value="XDJ14925.1"/>
    <property type="molecule type" value="Genomic_DNA"/>
</dbReference>